<keyword evidence="1" id="KW-0223">Dioxygenase</keyword>
<dbReference type="PANTHER" id="PTHR21308">
    <property type="entry name" value="PHYTANOYL-COA ALPHA-HYDROXYLASE"/>
    <property type="match status" value="1"/>
</dbReference>
<gene>
    <name evidence="1" type="ORF">AABB31_22145</name>
</gene>
<proteinExistence type="predicted"/>
<keyword evidence="2" id="KW-1185">Reference proteome</keyword>
<dbReference type="Pfam" id="PF05721">
    <property type="entry name" value="PhyH"/>
    <property type="match status" value="1"/>
</dbReference>
<dbReference type="Proteomes" id="UP001470809">
    <property type="component" value="Chromosome"/>
</dbReference>
<evidence type="ECO:0000313" key="2">
    <source>
        <dbReference type="Proteomes" id="UP001470809"/>
    </source>
</evidence>
<dbReference type="KEGG" id="yrh:AABB31_22145"/>
<dbReference type="AlphaFoldDB" id="A0AAN0MKI8"/>
<dbReference type="Gene3D" id="2.60.120.620">
    <property type="entry name" value="q2cbj1_9rhob like domain"/>
    <property type="match status" value="1"/>
</dbReference>
<organism evidence="1 2">
    <name type="scientific">Yoonia rhodophyticola</name>
    <dbReference type="NCBI Taxonomy" id="3137370"/>
    <lineage>
        <taxon>Bacteria</taxon>
        <taxon>Pseudomonadati</taxon>
        <taxon>Pseudomonadota</taxon>
        <taxon>Alphaproteobacteria</taxon>
        <taxon>Rhodobacterales</taxon>
        <taxon>Paracoccaceae</taxon>
        <taxon>Yoonia</taxon>
    </lineage>
</organism>
<dbReference type="InterPro" id="IPR008775">
    <property type="entry name" value="Phytyl_CoA_dOase-like"/>
</dbReference>
<protein>
    <submittedName>
        <fullName evidence="1">Phytanoyl-CoA dioxygenase family protein</fullName>
    </submittedName>
</protein>
<dbReference type="GO" id="GO:0048244">
    <property type="term" value="F:phytanoyl-CoA dioxygenase activity"/>
    <property type="evidence" value="ECO:0007669"/>
    <property type="project" value="InterPro"/>
</dbReference>
<evidence type="ECO:0000313" key="1">
    <source>
        <dbReference type="EMBL" id="WZU67578.1"/>
    </source>
</evidence>
<reference evidence="1" key="1">
    <citation type="submission" date="2024-08" db="EMBL/GenBank/DDBJ databases">
        <title>Phylogenomic analyses of a clade within the roseobacter group suggest taxonomic reassignments of species of the genera Aestuariivita, Citreicella, Loktanella, Nautella, Pelagibaca, Ruegeria, Thalassobius, Thiobacimonas and Tropicibacter, and the proposal o.</title>
        <authorList>
            <person name="Jeon C.O."/>
        </authorList>
    </citation>
    <scope>NUCLEOTIDE SEQUENCE</scope>
    <source>
        <strain evidence="1">SS1-5</strain>
    </source>
</reference>
<accession>A0AAN0MKI8</accession>
<dbReference type="RefSeq" id="WP_342076889.1">
    <property type="nucleotide sequence ID" value="NZ_CP151767.2"/>
</dbReference>
<dbReference type="InterPro" id="IPR047128">
    <property type="entry name" value="PhyH"/>
</dbReference>
<name>A0AAN0MKI8_9RHOB</name>
<keyword evidence="1" id="KW-0560">Oxidoreductase</keyword>
<dbReference type="PANTHER" id="PTHR21308:SF8">
    <property type="entry name" value="PHYTANOYL-COA DIOXYGENASE FAMILY PROTEIN (AFU_ORTHOLOGUE AFUA_2G09620)"/>
    <property type="match status" value="1"/>
</dbReference>
<sequence length="392" mass="41612">MKDNNTTTRGYFDPADCDAAAFAALIAQDTTAEQVPFASDIQKKIPIYAVQTLADVLADPARRKALMAEWARVMLSGAGIVVLQGAYADTGVLDEATKVYEAIIAAEKLSGSGGDHFAAAGANDRVWNALQKLCVQAPSVYARYFANPAIAAICEAWLGPGYQMTAQVNLVHPGGAAQQAHRDYHLGFQSASAAAHFPVHAHDLSPLLTLQGAIAHCDMPVESGPTQLLPFSQAYRPGYVAFRQDPFRALFDAHAVQIPLTKGDAVFFNPAVFHAAGANKTGNIHRLANLLQVSSAFGRATEAVDRHGMCKTIYPILAAARKDGQLDPAEVAALIAATAEGYAFPTNLDSDPPVGGLAPESQQAFFHRALADGMSPSSFAAKLDEMARKRLP</sequence>
<dbReference type="SUPFAM" id="SSF51197">
    <property type="entry name" value="Clavaminate synthase-like"/>
    <property type="match status" value="1"/>
</dbReference>
<dbReference type="GO" id="GO:0001561">
    <property type="term" value="P:fatty acid alpha-oxidation"/>
    <property type="evidence" value="ECO:0007669"/>
    <property type="project" value="InterPro"/>
</dbReference>
<dbReference type="EMBL" id="CP151767">
    <property type="protein sequence ID" value="WZU67578.1"/>
    <property type="molecule type" value="Genomic_DNA"/>
</dbReference>